<keyword evidence="1" id="KW-0812">Transmembrane</keyword>
<evidence type="ECO:0000313" key="3">
    <source>
        <dbReference type="Proteomes" id="UP001500888"/>
    </source>
</evidence>
<name>A0ABP7J741_9ACTN</name>
<dbReference type="InterPro" id="IPR046289">
    <property type="entry name" value="DUF6326"/>
</dbReference>
<evidence type="ECO:0000313" key="2">
    <source>
        <dbReference type="EMBL" id="GAA3835383.1"/>
    </source>
</evidence>
<dbReference type="Pfam" id="PF19851">
    <property type="entry name" value="DUF6326"/>
    <property type="match status" value="1"/>
</dbReference>
<proteinExistence type="predicted"/>
<feature type="transmembrane region" description="Helical" evidence="1">
    <location>
        <begin position="78"/>
        <end position="95"/>
    </location>
</feature>
<organism evidence="2 3">
    <name type="scientific">Sphaerisporangium flaviroseum</name>
    <dbReference type="NCBI Taxonomy" id="509199"/>
    <lineage>
        <taxon>Bacteria</taxon>
        <taxon>Bacillati</taxon>
        <taxon>Actinomycetota</taxon>
        <taxon>Actinomycetes</taxon>
        <taxon>Streptosporangiales</taxon>
        <taxon>Streptosporangiaceae</taxon>
        <taxon>Sphaerisporangium</taxon>
    </lineage>
</organism>
<feature type="transmembrane region" description="Helical" evidence="1">
    <location>
        <begin position="46"/>
        <end position="66"/>
    </location>
</feature>
<gene>
    <name evidence="2" type="ORF">GCM10022226_66180</name>
</gene>
<comment type="caution">
    <text evidence="2">The sequence shown here is derived from an EMBL/GenBank/DDBJ whole genome shotgun (WGS) entry which is preliminary data.</text>
</comment>
<keyword evidence="1" id="KW-0472">Membrane</keyword>
<evidence type="ECO:0000256" key="1">
    <source>
        <dbReference type="SAM" id="Phobius"/>
    </source>
</evidence>
<accession>A0ABP7J741</accession>
<sequence>MSDVRGKLSTLWIVVLFNMIYADILGFLNPEFLRGLMTGYAEGVRVTQQLLVASAVMVEVPILMVVLSRTLKPTVNRWVNFVAIALTAAFVIGGGSTSPHYLVLAAMELVCLALILRLAWRWREETPPTTTP</sequence>
<dbReference type="RefSeq" id="WP_344949496.1">
    <property type="nucleotide sequence ID" value="NZ_BAAAZR010000038.1"/>
</dbReference>
<protein>
    <submittedName>
        <fullName evidence="2">Uncharacterized protein</fullName>
    </submittedName>
</protein>
<feature type="transmembrane region" description="Helical" evidence="1">
    <location>
        <begin position="101"/>
        <end position="120"/>
    </location>
</feature>
<dbReference type="Proteomes" id="UP001500888">
    <property type="component" value="Unassembled WGS sequence"/>
</dbReference>
<reference evidence="3" key="1">
    <citation type="journal article" date="2019" name="Int. J. Syst. Evol. Microbiol.">
        <title>The Global Catalogue of Microorganisms (GCM) 10K type strain sequencing project: providing services to taxonomists for standard genome sequencing and annotation.</title>
        <authorList>
            <consortium name="The Broad Institute Genomics Platform"/>
            <consortium name="The Broad Institute Genome Sequencing Center for Infectious Disease"/>
            <person name="Wu L."/>
            <person name="Ma J."/>
        </authorList>
    </citation>
    <scope>NUCLEOTIDE SEQUENCE [LARGE SCALE GENOMIC DNA]</scope>
    <source>
        <strain evidence="3">JCM 16908</strain>
    </source>
</reference>
<keyword evidence="1" id="KW-1133">Transmembrane helix</keyword>
<keyword evidence="3" id="KW-1185">Reference proteome</keyword>
<dbReference type="EMBL" id="BAAAZR010000038">
    <property type="protein sequence ID" value="GAA3835383.1"/>
    <property type="molecule type" value="Genomic_DNA"/>
</dbReference>